<proteinExistence type="predicted"/>
<dbReference type="EMBL" id="CAXDID020000471">
    <property type="protein sequence ID" value="CAL6094920.1"/>
    <property type="molecule type" value="Genomic_DNA"/>
</dbReference>
<dbReference type="AlphaFoldDB" id="A0AA86NKS8"/>
<evidence type="ECO:0000313" key="2">
    <source>
        <dbReference type="EMBL" id="CAL6094920.1"/>
    </source>
</evidence>
<evidence type="ECO:0000313" key="3">
    <source>
        <dbReference type="Proteomes" id="UP001642409"/>
    </source>
</evidence>
<name>A0AA86NKS8_9EUKA</name>
<evidence type="ECO:0000313" key="1">
    <source>
        <dbReference type="EMBL" id="CAI9921081.1"/>
    </source>
</evidence>
<reference evidence="1" key="1">
    <citation type="submission" date="2023-06" db="EMBL/GenBank/DDBJ databases">
        <authorList>
            <person name="Kurt Z."/>
        </authorList>
    </citation>
    <scope>NUCLEOTIDE SEQUENCE</scope>
</reference>
<protein>
    <submittedName>
        <fullName evidence="1">Uncharacterized protein</fullName>
    </submittedName>
</protein>
<sequence>MEQIAKLLTLTTLQLKKLMIKRRQQIIEYYISPYQFQVAKNSISLKNSNLLRQLRINLDDLQYQNSSGQTDIYKDLKNQLYWLLETTDDYNYYQIEYFRNKIYTNTQAMLKKTLFLIPRYIFNSQTSSLYFQQIIANQKYQTLHSCMDQLKDSRIKCRQNTVFMILYQVVEILSLLHQSGLCLNGQFDSLLLQNERIRLDFTRLKVRVPDSLNDGILQDIKLIKKLFVDSLQIINQKQNQQIILLMNDVFQVLNDCIDDNMVGLVFGMELSQVTSLVLQMPFMHQRNYPHFQCKELKFINSLDIQLVEAYQMPVLKEIKIQQEHAQQVYKLPTPTFFFQNRAKSAAQYQQMQKQFKKQQAEKNAPADFVLSKTQHIPIEIKRSVSLNYSSPSRQELPKVLSRLNLTPPNGRESVSSGFKFRRPLKSAKPKDLSKQQVEAESVEVIDEKFCIVNQEIKLQPKIEARTEKMCEEFIENLKQPLSPETPKGGIVTIQLTEVPTQMIKQQTTRIINRNMK</sequence>
<comment type="caution">
    <text evidence="1">The sequence shown here is derived from an EMBL/GenBank/DDBJ whole genome shotgun (WGS) entry which is preliminary data.</text>
</comment>
<dbReference type="EMBL" id="CATOUU010000213">
    <property type="protein sequence ID" value="CAI9921081.1"/>
    <property type="molecule type" value="Genomic_DNA"/>
</dbReference>
<organism evidence="1">
    <name type="scientific">Hexamita inflata</name>
    <dbReference type="NCBI Taxonomy" id="28002"/>
    <lineage>
        <taxon>Eukaryota</taxon>
        <taxon>Metamonada</taxon>
        <taxon>Diplomonadida</taxon>
        <taxon>Hexamitidae</taxon>
        <taxon>Hexamitinae</taxon>
        <taxon>Hexamita</taxon>
    </lineage>
</organism>
<accession>A0AA86NKS8</accession>
<gene>
    <name evidence="2" type="ORF">HINF_LOCUS67699</name>
    <name evidence="1" type="ORF">HINF_LOCUS8726</name>
</gene>
<dbReference type="Proteomes" id="UP001642409">
    <property type="component" value="Unassembled WGS sequence"/>
</dbReference>
<keyword evidence="3" id="KW-1185">Reference proteome</keyword>
<reference evidence="2 3" key="2">
    <citation type="submission" date="2024-07" db="EMBL/GenBank/DDBJ databases">
        <authorList>
            <person name="Akdeniz Z."/>
        </authorList>
    </citation>
    <scope>NUCLEOTIDE SEQUENCE [LARGE SCALE GENOMIC DNA]</scope>
</reference>